<evidence type="ECO:0000256" key="5">
    <source>
        <dbReference type="PROSITE-ProRule" id="PRU00278"/>
    </source>
</evidence>
<keyword evidence="5" id="KW-0413">Isomerase</keyword>
<organism evidence="7 8">
    <name type="scientific">Pectobacterium polaris</name>
    <dbReference type="NCBI Taxonomy" id="2042057"/>
    <lineage>
        <taxon>Bacteria</taxon>
        <taxon>Pseudomonadati</taxon>
        <taxon>Pseudomonadota</taxon>
        <taxon>Gammaproteobacteria</taxon>
        <taxon>Enterobacterales</taxon>
        <taxon>Pectobacteriaceae</taxon>
        <taxon>Pectobacterium</taxon>
    </lineage>
</organism>
<evidence type="ECO:0000313" key="8">
    <source>
        <dbReference type="Proteomes" id="UP000696310"/>
    </source>
</evidence>
<name>A0AAW4P019_9GAMM</name>
<gene>
    <name evidence="7" type="primary">nifM</name>
    <name evidence="7" type="ORF">IM880_10525</name>
</gene>
<dbReference type="InterPro" id="IPR046357">
    <property type="entry name" value="PPIase_dom_sf"/>
</dbReference>
<dbReference type="PANTHER" id="PTHR47245">
    <property type="entry name" value="PEPTIDYLPROLYL ISOMERASE"/>
    <property type="match status" value="1"/>
</dbReference>
<dbReference type="InterPro" id="IPR027304">
    <property type="entry name" value="Trigger_fact/SurA_dom_sf"/>
</dbReference>
<dbReference type="InterPro" id="IPR014282">
    <property type="entry name" value="Nitrogen_fix_NifM"/>
</dbReference>
<dbReference type="Proteomes" id="UP000696310">
    <property type="component" value="Unassembled WGS sequence"/>
</dbReference>
<comment type="caution">
    <text evidence="7">The sequence shown here is derived from an EMBL/GenBank/DDBJ whole genome shotgun (WGS) entry which is preliminary data.</text>
</comment>
<dbReference type="PANTHER" id="PTHR47245:SF2">
    <property type="entry name" value="PEPTIDYL-PROLYL CIS-TRANS ISOMERASE HP_0175-RELATED"/>
    <property type="match status" value="1"/>
</dbReference>
<dbReference type="PROSITE" id="PS01096">
    <property type="entry name" value="PPIC_PPIASE_1"/>
    <property type="match status" value="1"/>
</dbReference>
<dbReference type="NCBIfam" id="TIGR02933">
    <property type="entry name" value="nifM_nitrog"/>
    <property type="match status" value="1"/>
</dbReference>
<comment type="similarity">
    <text evidence="2">Belongs to the PpiC/parvulin rotamase family.</text>
</comment>
<protein>
    <recommendedName>
        <fullName evidence="3">peptidylprolyl isomerase</fullName>
        <ecNumber evidence="3">5.2.1.8</ecNumber>
    </recommendedName>
</protein>
<proteinExistence type="inferred from homology"/>
<reference evidence="7" key="2">
    <citation type="submission" date="2021-01" db="EMBL/GenBank/DDBJ databases">
        <authorList>
            <person name="Vargas Peralta D."/>
        </authorList>
    </citation>
    <scope>NUCLEOTIDE SEQUENCE</scope>
    <source>
        <strain evidence="7">A3</strain>
    </source>
</reference>
<dbReference type="EMBL" id="JAESHX010000052">
    <property type="protein sequence ID" value="MBW5892645.1"/>
    <property type="molecule type" value="Genomic_DNA"/>
</dbReference>
<evidence type="ECO:0000256" key="4">
    <source>
        <dbReference type="ARBA" id="ARBA00023110"/>
    </source>
</evidence>
<dbReference type="GO" id="GO:0003755">
    <property type="term" value="F:peptidyl-prolyl cis-trans isomerase activity"/>
    <property type="evidence" value="ECO:0007669"/>
    <property type="project" value="UniProtKB-KW"/>
</dbReference>
<sequence length="265" mass="30225">MLAWQRFSEWRLAQKMWNTTPTQLPVDRQRLLQQQLARQLLLEQAVVEAAQKSATAMTPELVQAVTHELEPDLRQSGLSADDRTAVIQHHVLMAGQFASISEQVPLPTSAEVERWYQRHAARFCRPEQRLTRHILLTTGDDDAEAVNRQLLVLRRQLQSDTAAFATLAERHSQCPTALEGGLLGWVSRGLLFAPLEQVLFTLHEGELSAPVATDIGWHLLLCEAIRPEMPMEQEDALAKAYDHLLLQRQKEQQRQWLAQLVVNRE</sequence>
<evidence type="ECO:0000256" key="2">
    <source>
        <dbReference type="ARBA" id="ARBA00007656"/>
    </source>
</evidence>
<keyword evidence="4 5" id="KW-0697">Rotamase</keyword>
<dbReference type="AlphaFoldDB" id="A0AAW4P019"/>
<evidence type="ECO:0000313" key="7">
    <source>
        <dbReference type="EMBL" id="MBW5892645.1"/>
    </source>
</evidence>
<dbReference type="EC" id="5.2.1.8" evidence="3"/>
<dbReference type="RefSeq" id="WP_219679423.1">
    <property type="nucleotide sequence ID" value="NZ_JAESHX010000052.1"/>
</dbReference>
<dbReference type="SUPFAM" id="SSF109998">
    <property type="entry name" value="Triger factor/SurA peptide-binding domain-like"/>
    <property type="match status" value="1"/>
</dbReference>
<dbReference type="PROSITE" id="PS50198">
    <property type="entry name" value="PPIC_PPIASE_2"/>
    <property type="match status" value="1"/>
</dbReference>
<accession>A0AAW4P019</accession>
<dbReference type="Pfam" id="PF00639">
    <property type="entry name" value="Rotamase"/>
    <property type="match status" value="1"/>
</dbReference>
<dbReference type="InterPro" id="IPR023058">
    <property type="entry name" value="PPIase_PpiC_CS"/>
</dbReference>
<feature type="domain" description="PpiC" evidence="6">
    <location>
        <begin position="126"/>
        <end position="224"/>
    </location>
</feature>
<evidence type="ECO:0000259" key="6">
    <source>
        <dbReference type="PROSITE" id="PS50198"/>
    </source>
</evidence>
<dbReference type="Gene3D" id="3.10.50.40">
    <property type="match status" value="1"/>
</dbReference>
<comment type="catalytic activity">
    <reaction evidence="1">
        <text>[protein]-peptidylproline (omega=180) = [protein]-peptidylproline (omega=0)</text>
        <dbReference type="Rhea" id="RHEA:16237"/>
        <dbReference type="Rhea" id="RHEA-COMP:10747"/>
        <dbReference type="Rhea" id="RHEA-COMP:10748"/>
        <dbReference type="ChEBI" id="CHEBI:83833"/>
        <dbReference type="ChEBI" id="CHEBI:83834"/>
        <dbReference type="EC" id="5.2.1.8"/>
    </reaction>
</comment>
<dbReference type="InterPro" id="IPR000297">
    <property type="entry name" value="PPIase_PpiC"/>
</dbReference>
<evidence type="ECO:0000256" key="3">
    <source>
        <dbReference type="ARBA" id="ARBA00013194"/>
    </source>
</evidence>
<dbReference type="InterPro" id="IPR050245">
    <property type="entry name" value="PrsA_foldase"/>
</dbReference>
<dbReference type="SUPFAM" id="SSF54534">
    <property type="entry name" value="FKBP-like"/>
    <property type="match status" value="1"/>
</dbReference>
<reference evidence="7" key="1">
    <citation type="journal article" date="2021" name="bioRxiv">
        <title>Identification of Pectobacterium species isolated from the soft rot of tetecho (Neobuxbaumia tetetzo), a columnar cactus, and associated metagenomics.</title>
        <authorList>
            <person name="Vargas-Peralta D."/>
            <person name="Narvaez-Barragan D.A."/>
            <person name="de Sandozequi A."/>
            <person name="Romero-Gutierrez M.F."/>
            <person name="Segovia L."/>
            <person name="Martinez-Anaya C."/>
            <person name="Alcaraz L.D."/>
            <person name="de la Torre Almaraz R."/>
        </authorList>
    </citation>
    <scope>NUCLEOTIDE SEQUENCE</scope>
    <source>
        <strain evidence="7">A3</strain>
    </source>
</reference>
<evidence type="ECO:0000256" key="1">
    <source>
        <dbReference type="ARBA" id="ARBA00000971"/>
    </source>
</evidence>